<dbReference type="OrthoDB" id="3678714at2"/>
<feature type="transmembrane region" description="Helical" evidence="1">
    <location>
        <begin position="198"/>
        <end position="218"/>
    </location>
</feature>
<accession>A0A1H9B4W4</accession>
<dbReference type="Proteomes" id="UP000199028">
    <property type="component" value="Unassembled WGS sequence"/>
</dbReference>
<dbReference type="RefSeq" id="WP_090062678.1">
    <property type="nucleotide sequence ID" value="NZ_FOFT01000001.1"/>
</dbReference>
<proteinExistence type="predicted"/>
<keyword evidence="3" id="KW-1185">Reference proteome</keyword>
<evidence type="ECO:0000256" key="1">
    <source>
        <dbReference type="SAM" id="Phobius"/>
    </source>
</evidence>
<dbReference type="AlphaFoldDB" id="A0A1H9B4W4"/>
<name>A0A1H9B4W4_9PSEU</name>
<feature type="transmembrane region" description="Helical" evidence="1">
    <location>
        <begin position="34"/>
        <end position="51"/>
    </location>
</feature>
<dbReference type="EMBL" id="FOFT01000001">
    <property type="protein sequence ID" value="SEP83895.1"/>
    <property type="molecule type" value="Genomic_DNA"/>
</dbReference>
<protein>
    <submittedName>
        <fullName evidence="2">Uncharacterized protein</fullName>
    </submittedName>
</protein>
<sequence>MLHYLEPRTDVPAKDDWSTRLALADVRIGVRQRVESLFAAVALVVTFLVPGTPGNTAARIVLGVMVVMSLLALLPNRSVRLALRGGLLDEPWRREAAAVAREHENDPVHRLLLSGLVLKGWFHDLIPVVLDRGEVFVCGPDADGRAMVRAAGSTSMNKAVADEGHFQARDREEWVLGRPGDDEEVRDGLVLSRALVRWFWVFPAVALVVAGVLVALSISPFAPTGLVAAALVAPVLLDVPAAVEIARRQRDVARAVATAETWTSVPVRLFPWRRGHHVAGIADLPEGRALVRFPAPLYDIVANVADTGAMWVAGTHRGILAVGVPGTGQLMFAVADPDRADRTSDPMSWWRRTSPRDYSALPH</sequence>
<keyword evidence="1" id="KW-0812">Transmembrane</keyword>
<evidence type="ECO:0000313" key="3">
    <source>
        <dbReference type="Proteomes" id="UP000199028"/>
    </source>
</evidence>
<keyword evidence="1" id="KW-1133">Transmembrane helix</keyword>
<gene>
    <name evidence="2" type="ORF">SAMN05216195_101373</name>
</gene>
<organism evidence="2 3">
    <name type="scientific">Lentzea flaviverrucosa</name>
    <dbReference type="NCBI Taxonomy" id="200379"/>
    <lineage>
        <taxon>Bacteria</taxon>
        <taxon>Bacillati</taxon>
        <taxon>Actinomycetota</taxon>
        <taxon>Actinomycetes</taxon>
        <taxon>Pseudonocardiales</taxon>
        <taxon>Pseudonocardiaceae</taxon>
        <taxon>Lentzea</taxon>
    </lineage>
</organism>
<feature type="transmembrane region" description="Helical" evidence="1">
    <location>
        <begin position="224"/>
        <end position="243"/>
    </location>
</feature>
<evidence type="ECO:0000313" key="2">
    <source>
        <dbReference type="EMBL" id="SEP83895.1"/>
    </source>
</evidence>
<reference evidence="3" key="1">
    <citation type="submission" date="2016-10" db="EMBL/GenBank/DDBJ databases">
        <authorList>
            <person name="Varghese N."/>
            <person name="Submissions S."/>
        </authorList>
    </citation>
    <scope>NUCLEOTIDE SEQUENCE [LARGE SCALE GENOMIC DNA]</scope>
    <source>
        <strain evidence="3">CGMCC 4.578</strain>
    </source>
</reference>
<keyword evidence="1" id="KW-0472">Membrane</keyword>
<feature type="transmembrane region" description="Helical" evidence="1">
    <location>
        <begin position="57"/>
        <end position="74"/>
    </location>
</feature>